<accession>A0A1H4CGU8</accession>
<evidence type="ECO:0000256" key="1">
    <source>
        <dbReference type="SAM" id="MobiDB-lite"/>
    </source>
</evidence>
<evidence type="ECO:0000313" key="2">
    <source>
        <dbReference type="EMBL" id="SEA59539.1"/>
    </source>
</evidence>
<organism evidence="2 3">
    <name type="scientific">Paraburkholderia sartisoli</name>
    <dbReference type="NCBI Taxonomy" id="83784"/>
    <lineage>
        <taxon>Bacteria</taxon>
        <taxon>Pseudomonadati</taxon>
        <taxon>Pseudomonadota</taxon>
        <taxon>Betaproteobacteria</taxon>
        <taxon>Burkholderiales</taxon>
        <taxon>Burkholderiaceae</taxon>
        <taxon>Paraburkholderia</taxon>
    </lineage>
</organism>
<reference evidence="3" key="1">
    <citation type="submission" date="2016-10" db="EMBL/GenBank/DDBJ databases">
        <authorList>
            <person name="Varghese N."/>
            <person name="Submissions S."/>
        </authorList>
    </citation>
    <scope>NUCLEOTIDE SEQUENCE [LARGE SCALE GENOMIC DNA]</scope>
    <source>
        <strain evidence="3">LMG 24000</strain>
    </source>
</reference>
<dbReference type="Proteomes" id="UP000198638">
    <property type="component" value="Unassembled WGS sequence"/>
</dbReference>
<proteinExistence type="predicted"/>
<feature type="region of interest" description="Disordered" evidence="1">
    <location>
        <begin position="128"/>
        <end position="156"/>
    </location>
</feature>
<keyword evidence="3" id="KW-1185">Reference proteome</keyword>
<evidence type="ECO:0000313" key="3">
    <source>
        <dbReference type="Proteomes" id="UP000198638"/>
    </source>
</evidence>
<protein>
    <submittedName>
        <fullName evidence="2">Uncharacterized protein</fullName>
    </submittedName>
</protein>
<dbReference type="EMBL" id="FNRQ01000002">
    <property type="protein sequence ID" value="SEA59539.1"/>
    <property type="molecule type" value="Genomic_DNA"/>
</dbReference>
<dbReference type="AlphaFoldDB" id="A0A1H4CGU8"/>
<name>A0A1H4CGU8_9BURK</name>
<gene>
    <name evidence="2" type="ORF">SAMN05192564_102302</name>
</gene>
<sequence>MARACLRCDHSRRASACLNTRVKSLRGAMPFADTGVKASRDTRSFLVCRTGGSSTAAAVATAHDGLITHARPTARRSKTLAASSSTRSGLSRPVKSCLLNICWPQTILWMKTFGRSTRVGALRRTAVTRCSPPQREQGGRGAGGQHRYPENRRERRSARMMNKSARHECGFPSRCADATVAKGSGIRRCAWRKHEETDVAGV</sequence>